<dbReference type="InterPro" id="IPR000276">
    <property type="entry name" value="GPCR_Rhodpsn"/>
</dbReference>
<evidence type="ECO:0000256" key="8">
    <source>
        <dbReference type="ARBA" id="ARBA00023224"/>
    </source>
</evidence>
<evidence type="ECO:0000256" key="3">
    <source>
        <dbReference type="ARBA" id="ARBA00022692"/>
    </source>
</evidence>
<dbReference type="CDD" id="cd00637">
    <property type="entry name" value="7tm_classA_rhodopsin-like"/>
    <property type="match status" value="1"/>
</dbReference>
<keyword evidence="12" id="KW-1185">Reference proteome</keyword>
<feature type="transmembrane region" description="Helical" evidence="9">
    <location>
        <begin position="94"/>
        <end position="112"/>
    </location>
</feature>
<feature type="transmembrane region" description="Helical" evidence="9">
    <location>
        <begin position="291"/>
        <end position="312"/>
    </location>
</feature>
<feature type="domain" description="G-protein coupled receptors family 1 profile" evidence="10">
    <location>
        <begin position="35"/>
        <end position="340"/>
    </location>
</feature>
<feature type="transmembrane region" description="Helical" evidence="9">
    <location>
        <begin position="133"/>
        <end position="154"/>
    </location>
</feature>
<reference evidence="11" key="1">
    <citation type="journal article" date="2019" name="bioRxiv">
        <title>The Genome of the Zebra Mussel, Dreissena polymorpha: A Resource for Invasive Species Research.</title>
        <authorList>
            <person name="McCartney M.A."/>
            <person name="Auch B."/>
            <person name="Kono T."/>
            <person name="Mallez S."/>
            <person name="Zhang Y."/>
            <person name="Obille A."/>
            <person name="Becker A."/>
            <person name="Abrahante J.E."/>
            <person name="Garbe J."/>
            <person name="Badalamenti J.P."/>
            <person name="Herman A."/>
            <person name="Mangelson H."/>
            <person name="Liachko I."/>
            <person name="Sullivan S."/>
            <person name="Sone E.D."/>
            <person name="Koren S."/>
            <person name="Silverstein K.A.T."/>
            <person name="Beckman K.B."/>
            <person name="Gohl D.M."/>
        </authorList>
    </citation>
    <scope>NUCLEOTIDE SEQUENCE</scope>
    <source>
        <strain evidence="11">Duluth1</strain>
        <tissue evidence="11">Whole animal</tissue>
    </source>
</reference>
<dbReference type="PROSITE" id="PS50262">
    <property type="entry name" value="G_PROTEIN_RECEP_F1_2"/>
    <property type="match status" value="1"/>
</dbReference>
<sequence>MDDKTVVREKNDSNTVKNIPIIVYMSIVCSAGIIGNFVAFLFYVSRKDKSAANLVLTALSGNDFICSILLLASTAMLVNSMTYTNVAACKLQGFLNHVFVSNSLLLLFILALDRYFSIGNTSKWKSLFARRKTVMCNIVCTSGLSICLSIRELFFFDVVPKDFTVAENVTVKGNRCMITSEKRLTKIANAFNIIDFILILVIITAMLTLYSLIIRKVSFVGKRRSTRVNIGTDESQSTEVSEMSLKAVKQSPDENTVVARNRPSKIRQNTINVRKSLHWSSTIERRLTQMACILTLASVLSFVPYFVVSIVAKFHKGLPIWARIVYRSYALNSTMNPYLIGYYNSEFRAFIKNIITCRFLPSFKRN</sequence>
<dbReference type="InterPro" id="IPR017452">
    <property type="entry name" value="GPCR_Rhodpsn_7TM"/>
</dbReference>
<dbReference type="PANTHER" id="PTHR24230">
    <property type="entry name" value="G-PROTEIN COUPLED RECEPTOR"/>
    <property type="match status" value="1"/>
</dbReference>
<keyword evidence="4 9" id="KW-1133">Transmembrane helix</keyword>
<evidence type="ECO:0000259" key="10">
    <source>
        <dbReference type="PROSITE" id="PS50262"/>
    </source>
</evidence>
<dbReference type="EMBL" id="JAIWYP010000006">
    <property type="protein sequence ID" value="KAH3805676.1"/>
    <property type="molecule type" value="Genomic_DNA"/>
</dbReference>
<keyword evidence="6 9" id="KW-0472">Membrane</keyword>
<comment type="subcellular location">
    <subcellularLocation>
        <location evidence="1">Cell membrane</location>
        <topology evidence="1">Multi-pass membrane protein</topology>
    </subcellularLocation>
</comment>
<comment type="caution">
    <text evidence="11">The sequence shown here is derived from an EMBL/GenBank/DDBJ whole genome shotgun (WGS) entry which is preliminary data.</text>
</comment>
<keyword evidence="3 9" id="KW-0812">Transmembrane</keyword>
<dbReference type="Pfam" id="PF00001">
    <property type="entry name" value="7tm_1"/>
    <property type="match status" value="1"/>
</dbReference>
<accession>A0A9D4FYY5</accession>
<dbReference type="GO" id="GO:0005886">
    <property type="term" value="C:plasma membrane"/>
    <property type="evidence" value="ECO:0007669"/>
    <property type="project" value="UniProtKB-SubCell"/>
</dbReference>
<feature type="transmembrane region" description="Helical" evidence="9">
    <location>
        <begin position="193"/>
        <end position="214"/>
    </location>
</feature>
<dbReference type="GO" id="GO:0007218">
    <property type="term" value="P:neuropeptide signaling pathway"/>
    <property type="evidence" value="ECO:0007669"/>
    <property type="project" value="TreeGrafter"/>
</dbReference>
<reference evidence="11" key="2">
    <citation type="submission" date="2020-11" db="EMBL/GenBank/DDBJ databases">
        <authorList>
            <person name="McCartney M.A."/>
            <person name="Auch B."/>
            <person name="Kono T."/>
            <person name="Mallez S."/>
            <person name="Becker A."/>
            <person name="Gohl D.M."/>
            <person name="Silverstein K.A.T."/>
            <person name="Koren S."/>
            <person name="Bechman K.B."/>
            <person name="Herman A."/>
            <person name="Abrahante J.E."/>
            <person name="Garbe J."/>
        </authorList>
    </citation>
    <scope>NUCLEOTIDE SEQUENCE</scope>
    <source>
        <strain evidence="11">Duluth1</strain>
        <tissue evidence="11">Whole animal</tissue>
    </source>
</reference>
<evidence type="ECO:0000313" key="11">
    <source>
        <dbReference type="EMBL" id="KAH3805676.1"/>
    </source>
</evidence>
<dbReference type="GO" id="GO:0008528">
    <property type="term" value="F:G protein-coupled peptide receptor activity"/>
    <property type="evidence" value="ECO:0007669"/>
    <property type="project" value="TreeGrafter"/>
</dbReference>
<keyword evidence="2" id="KW-1003">Cell membrane</keyword>
<keyword evidence="7" id="KW-0675">Receptor</keyword>
<dbReference type="AlphaFoldDB" id="A0A9D4FYY5"/>
<proteinExistence type="predicted"/>
<evidence type="ECO:0000256" key="4">
    <source>
        <dbReference type="ARBA" id="ARBA00022989"/>
    </source>
</evidence>
<name>A0A9D4FYY5_DREPO</name>
<evidence type="ECO:0000256" key="6">
    <source>
        <dbReference type="ARBA" id="ARBA00023136"/>
    </source>
</evidence>
<protein>
    <recommendedName>
        <fullName evidence="10">G-protein coupled receptors family 1 profile domain-containing protein</fullName>
    </recommendedName>
</protein>
<dbReference type="SUPFAM" id="SSF81321">
    <property type="entry name" value="Family A G protein-coupled receptor-like"/>
    <property type="match status" value="1"/>
</dbReference>
<gene>
    <name evidence="11" type="ORF">DPMN_133982</name>
</gene>
<evidence type="ECO:0000313" key="12">
    <source>
        <dbReference type="Proteomes" id="UP000828390"/>
    </source>
</evidence>
<keyword evidence="8" id="KW-0807">Transducer</keyword>
<organism evidence="11 12">
    <name type="scientific">Dreissena polymorpha</name>
    <name type="common">Zebra mussel</name>
    <name type="synonym">Mytilus polymorpha</name>
    <dbReference type="NCBI Taxonomy" id="45954"/>
    <lineage>
        <taxon>Eukaryota</taxon>
        <taxon>Metazoa</taxon>
        <taxon>Spiralia</taxon>
        <taxon>Lophotrochozoa</taxon>
        <taxon>Mollusca</taxon>
        <taxon>Bivalvia</taxon>
        <taxon>Autobranchia</taxon>
        <taxon>Heteroconchia</taxon>
        <taxon>Euheterodonta</taxon>
        <taxon>Imparidentia</taxon>
        <taxon>Neoheterodontei</taxon>
        <taxon>Myida</taxon>
        <taxon>Dreissenoidea</taxon>
        <taxon>Dreissenidae</taxon>
        <taxon>Dreissena</taxon>
    </lineage>
</organism>
<keyword evidence="5" id="KW-0297">G-protein coupled receptor</keyword>
<dbReference type="PANTHER" id="PTHR24230:SF75">
    <property type="entry name" value="RELAXIN FAMILY PEPTIDE RECEPTOR 3"/>
    <property type="match status" value="1"/>
</dbReference>
<evidence type="ECO:0000256" key="7">
    <source>
        <dbReference type="ARBA" id="ARBA00023170"/>
    </source>
</evidence>
<dbReference type="Gene3D" id="1.20.1070.10">
    <property type="entry name" value="Rhodopsin 7-helix transmembrane proteins"/>
    <property type="match status" value="1"/>
</dbReference>
<evidence type="ECO:0000256" key="1">
    <source>
        <dbReference type="ARBA" id="ARBA00004651"/>
    </source>
</evidence>
<evidence type="ECO:0000256" key="5">
    <source>
        <dbReference type="ARBA" id="ARBA00023040"/>
    </source>
</evidence>
<evidence type="ECO:0000256" key="2">
    <source>
        <dbReference type="ARBA" id="ARBA00022475"/>
    </source>
</evidence>
<dbReference type="Proteomes" id="UP000828390">
    <property type="component" value="Unassembled WGS sequence"/>
</dbReference>
<feature type="transmembrane region" description="Helical" evidence="9">
    <location>
        <begin position="51"/>
        <end position="74"/>
    </location>
</feature>
<evidence type="ECO:0000256" key="9">
    <source>
        <dbReference type="SAM" id="Phobius"/>
    </source>
</evidence>
<feature type="transmembrane region" description="Helical" evidence="9">
    <location>
        <begin position="21"/>
        <end position="44"/>
    </location>
</feature>
<dbReference type="PRINTS" id="PR00237">
    <property type="entry name" value="GPCRRHODOPSN"/>
</dbReference>